<organism evidence="1 2">
    <name type="scientific">Paenibacillus harenae</name>
    <dbReference type="NCBI Taxonomy" id="306543"/>
    <lineage>
        <taxon>Bacteria</taxon>
        <taxon>Bacillati</taxon>
        <taxon>Bacillota</taxon>
        <taxon>Bacilli</taxon>
        <taxon>Bacillales</taxon>
        <taxon>Paenibacillaceae</taxon>
        <taxon>Paenibacillus</taxon>
    </lineage>
</organism>
<reference evidence="1 2" key="1">
    <citation type="submission" date="2023-07" db="EMBL/GenBank/DDBJ databases">
        <title>Sorghum-associated microbial communities from plants grown in Nebraska, USA.</title>
        <authorList>
            <person name="Schachtman D."/>
        </authorList>
    </citation>
    <scope>NUCLEOTIDE SEQUENCE [LARGE SCALE GENOMIC DNA]</scope>
    <source>
        <strain evidence="1 2">CC482</strain>
    </source>
</reference>
<dbReference type="PANTHER" id="PTHR48098">
    <property type="entry name" value="ENTEROCHELIN ESTERASE-RELATED"/>
    <property type="match status" value="1"/>
</dbReference>
<sequence>MAMMQISFFSECMKREVTLNALLPLDQPISPGREDVAGKPLKALYLLHGYCGSHTDWISFSRIRELSDRHRIAVFMPAGENRFYLDDEESDMRFGEYVGRELVEFTRRTFPISHERSDTFIGGFSMGGYGAIRNGLHYADRFGRIIALSSAILPYKIANIQPGYHNGIAGYGYYRSVFGDLSSLLGSDKDPEELVRRLKQGNGNMPHIYMACGTEDFLLDVNQRFHRYLKDEGIEHAYKETAGAHTWDFWNDRIGDALEWASGDQAHVTSY</sequence>
<dbReference type="InterPro" id="IPR000801">
    <property type="entry name" value="Esterase-like"/>
</dbReference>
<keyword evidence="1" id="KW-0378">Hydrolase</keyword>
<dbReference type="GO" id="GO:0016787">
    <property type="term" value="F:hydrolase activity"/>
    <property type="evidence" value="ECO:0007669"/>
    <property type="project" value="UniProtKB-KW"/>
</dbReference>
<dbReference type="Proteomes" id="UP001229346">
    <property type="component" value="Unassembled WGS sequence"/>
</dbReference>
<dbReference type="PANTHER" id="PTHR48098:SF1">
    <property type="entry name" value="DIACYLGLYCEROL ACYLTRANSFERASE_MYCOLYLTRANSFERASE AG85A"/>
    <property type="match status" value="1"/>
</dbReference>
<gene>
    <name evidence="1" type="ORF">J2T15_004975</name>
</gene>
<dbReference type="InterPro" id="IPR050583">
    <property type="entry name" value="Mycobacterial_A85_antigen"/>
</dbReference>
<keyword evidence="2" id="KW-1185">Reference proteome</keyword>
<accession>A0ABT9U928</accession>
<dbReference type="InterPro" id="IPR029058">
    <property type="entry name" value="AB_hydrolase_fold"/>
</dbReference>
<dbReference type="SUPFAM" id="SSF53474">
    <property type="entry name" value="alpha/beta-Hydrolases"/>
    <property type="match status" value="1"/>
</dbReference>
<dbReference type="Pfam" id="PF00756">
    <property type="entry name" value="Esterase"/>
    <property type="match status" value="1"/>
</dbReference>
<comment type="caution">
    <text evidence="1">The sequence shown here is derived from an EMBL/GenBank/DDBJ whole genome shotgun (WGS) entry which is preliminary data.</text>
</comment>
<name>A0ABT9U928_PAEHA</name>
<protein>
    <submittedName>
        <fullName evidence="1">S-formylglutathione hydrolase FrmB</fullName>
    </submittedName>
</protein>
<dbReference type="Gene3D" id="3.40.50.1820">
    <property type="entry name" value="alpha/beta hydrolase"/>
    <property type="match status" value="1"/>
</dbReference>
<proteinExistence type="predicted"/>
<evidence type="ECO:0000313" key="1">
    <source>
        <dbReference type="EMBL" id="MDQ0115508.1"/>
    </source>
</evidence>
<dbReference type="EMBL" id="JAUSSU010000011">
    <property type="protein sequence ID" value="MDQ0115508.1"/>
    <property type="molecule type" value="Genomic_DNA"/>
</dbReference>
<dbReference type="RefSeq" id="WP_307207206.1">
    <property type="nucleotide sequence ID" value="NZ_JAUSSU010000011.1"/>
</dbReference>
<evidence type="ECO:0000313" key="2">
    <source>
        <dbReference type="Proteomes" id="UP001229346"/>
    </source>
</evidence>